<evidence type="ECO:0000256" key="2">
    <source>
        <dbReference type="ARBA" id="ARBA00022552"/>
    </source>
</evidence>
<keyword evidence="3" id="KW-0853">WD repeat</keyword>
<dbReference type="SMART" id="SM00320">
    <property type="entry name" value="WD40"/>
    <property type="match status" value="6"/>
</dbReference>
<feature type="region of interest" description="Disordered" evidence="7">
    <location>
        <begin position="85"/>
        <end position="109"/>
    </location>
</feature>
<dbReference type="STRING" id="1108050.A0A0B7FK16"/>
<dbReference type="Gene3D" id="2.130.10.10">
    <property type="entry name" value="YVTN repeat-like/Quinoprotein amine dehydrogenase"/>
    <property type="match status" value="1"/>
</dbReference>
<organism evidence="8 9">
    <name type="scientific">Thanatephorus cucumeris (strain AG1-IB / isolate 7/3/14)</name>
    <name type="common">Lettuce bottom rot fungus</name>
    <name type="synonym">Rhizoctonia solani</name>
    <dbReference type="NCBI Taxonomy" id="1108050"/>
    <lineage>
        <taxon>Eukaryota</taxon>
        <taxon>Fungi</taxon>
        <taxon>Dikarya</taxon>
        <taxon>Basidiomycota</taxon>
        <taxon>Agaricomycotina</taxon>
        <taxon>Agaricomycetes</taxon>
        <taxon>Cantharellales</taxon>
        <taxon>Ceratobasidiaceae</taxon>
        <taxon>Rhizoctonia</taxon>
        <taxon>Rhizoctonia solani AG-1</taxon>
    </lineage>
</organism>
<dbReference type="Proteomes" id="UP000059188">
    <property type="component" value="Unassembled WGS sequence"/>
</dbReference>
<keyword evidence="2" id="KW-0698">rRNA processing</keyword>
<evidence type="ECO:0000256" key="4">
    <source>
        <dbReference type="ARBA" id="ARBA00022737"/>
    </source>
</evidence>
<feature type="region of interest" description="Disordered" evidence="7">
    <location>
        <begin position="180"/>
        <end position="225"/>
    </location>
</feature>
<dbReference type="InterPro" id="IPR045161">
    <property type="entry name" value="Utp18"/>
</dbReference>
<keyword evidence="4" id="KW-0677">Repeat</keyword>
<dbReference type="SUPFAM" id="SSF50978">
    <property type="entry name" value="WD40 repeat-like"/>
    <property type="match status" value="1"/>
</dbReference>
<dbReference type="InterPro" id="IPR036322">
    <property type="entry name" value="WD40_repeat_dom_sf"/>
</dbReference>
<dbReference type="Pfam" id="PF00400">
    <property type="entry name" value="WD40"/>
    <property type="match status" value="1"/>
</dbReference>
<keyword evidence="9" id="KW-1185">Reference proteome</keyword>
<reference evidence="8 9" key="1">
    <citation type="submission" date="2014-11" db="EMBL/GenBank/DDBJ databases">
        <authorList>
            <person name="Wibberg Daniel"/>
        </authorList>
    </citation>
    <scope>NUCLEOTIDE SEQUENCE [LARGE SCALE GENOMIC DNA]</scope>
    <source>
        <strain evidence="8">Rhizoctonia solani AG1-IB 7/3/14</strain>
    </source>
</reference>
<evidence type="ECO:0000256" key="6">
    <source>
        <dbReference type="ARBA" id="ARBA00025767"/>
    </source>
</evidence>
<accession>A0A0B7FK16</accession>
<evidence type="ECO:0000313" key="8">
    <source>
        <dbReference type="EMBL" id="CEL58336.1"/>
    </source>
</evidence>
<protein>
    <submittedName>
        <fullName evidence="8">Putative U3 small nucleolar RNA-associated protein 18</fullName>
    </submittedName>
</protein>
<dbReference type="OrthoDB" id="1935146at2759"/>
<keyword evidence="5" id="KW-0539">Nucleus</keyword>
<comment type="similarity">
    <text evidence="6">Belongs to the WD repeat UTP18 family.</text>
</comment>
<evidence type="ECO:0000256" key="5">
    <source>
        <dbReference type="ARBA" id="ARBA00023242"/>
    </source>
</evidence>
<dbReference type="GO" id="GO:0006364">
    <property type="term" value="P:rRNA processing"/>
    <property type="evidence" value="ECO:0007669"/>
    <property type="project" value="UniProtKB-KW"/>
</dbReference>
<sequence>MSPTTLSKSRKKKQRKEQKDALVLLGDSQATHEYEFKDDEELRLESVLFGTPLAGSSSSNGTKKGKEVVDVSMGHLLDEELFFDDSAPAPDQVPQISEDQREGGEGQVQSIQAATNSLLSVGTSRKQAAWVDPDDNQLDISIASDRRLRKLRDSAVEDTISGKEYQSRLRRQFEKVNPVPEWAATRPKRSRRLSQTSVSGSDSDEEVVAEPTTGPIHVADAPTDALPPTELAITRLRDANQASRTDGPVTKIQFHPSSRVPVLMVAGADKRLRLFNVDGLTNPLLQTLHTPALPPNNASFHPAGTSILLSGPRPFICVYDLQSAHVTTHHVSGRARPGVKTDTQDRACDVNAFSRDGRTLAIAGRQGRVRLLDWASVGLIGEIKASASVKSIWWGTCDDTGPEMYTLDANAEICAWDVRMRKCLRRWRDDGGFGTTIATEGVGRYTAIGSKSGIVNVYDTPSTLGNSAPMPLKALPHLTTSVTSLCFNHDAQILASASKTKKDQLKLVHTKTLTTFANWPTSGTPLGHVTTLDFSTRSEYLAIGNTRGNVLLYNLRHYAVAR</sequence>
<evidence type="ECO:0000256" key="1">
    <source>
        <dbReference type="ARBA" id="ARBA00004604"/>
    </source>
</evidence>
<evidence type="ECO:0000313" key="9">
    <source>
        <dbReference type="Proteomes" id="UP000059188"/>
    </source>
</evidence>
<comment type="subcellular location">
    <subcellularLocation>
        <location evidence="1">Nucleus</location>
        <location evidence="1">Nucleolus</location>
    </subcellularLocation>
</comment>
<dbReference type="EMBL" id="LN679102">
    <property type="protein sequence ID" value="CEL58336.1"/>
    <property type="molecule type" value="Genomic_DNA"/>
</dbReference>
<feature type="region of interest" description="Disordered" evidence="7">
    <location>
        <begin position="1"/>
        <end position="22"/>
    </location>
</feature>
<dbReference type="PANTHER" id="PTHR18359:SF0">
    <property type="entry name" value="U3 SMALL NUCLEOLAR RNA-ASSOCIATED PROTEIN 18 HOMOLOG"/>
    <property type="match status" value="1"/>
</dbReference>
<dbReference type="GO" id="GO:0034388">
    <property type="term" value="C:Pwp2p-containing subcomplex of 90S preribosome"/>
    <property type="evidence" value="ECO:0007669"/>
    <property type="project" value="TreeGrafter"/>
</dbReference>
<dbReference type="InterPro" id="IPR001680">
    <property type="entry name" value="WD40_rpt"/>
</dbReference>
<dbReference type="PANTHER" id="PTHR18359">
    <property type="entry name" value="WD-REPEAT PROTEIN-RELATED"/>
    <property type="match status" value="1"/>
</dbReference>
<proteinExistence type="inferred from homology"/>
<evidence type="ECO:0000256" key="7">
    <source>
        <dbReference type="SAM" id="MobiDB-lite"/>
    </source>
</evidence>
<evidence type="ECO:0000256" key="3">
    <source>
        <dbReference type="ARBA" id="ARBA00022574"/>
    </source>
</evidence>
<dbReference type="AlphaFoldDB" id="A0A0B7FK16"/>
<gene>
    <name evidence="8" type="ORF">RSOLAG1IB_03082</name>
</gene>
<name>A0A0B7FK16_THACB</name>
<dbReference type="InterPro" id="IPR015943">
    <property type="entry name" value="WD40/YVTN_repeat-like_dom_sf"/>
</dbReference>
<dbReference type="GO" id="GO:0032040">
    <property type="term" value="C:small-subunit processome"/>
    <property type="evidence" value="ECO:0007669"/>
    <property type="project" value="TreeGrafter"/>
</dbReference>